<evidence type="ECO:0000256" key="11">
    <source>
        <dbReference type="ARBA" id="ARBA00049348"/>
    </source>
</evidence>
<dbReference type="STRING" id="205918.Psyr_3365"/>
<feature type="active site" description="Nucleophile; methyl group acceptor from either O6-methylguanine or O4-methylthymine" evidence="12">
    <location>
        <position position="346"/>
    </location>
</feature>
<dbReference type="InterPro" id="IPR009057">
    <property type="entry name" value="Homeodomain-like_sf"/>
</dbReference>
<dbReference type="PANTHER" id="PTHR10815:SF14">
    <property type="entry name" value="BIFUNCTIONAL TRANSCRIPTIONAL ACTIVATOR_DNA REPAIR ENZYME ADA"/>
    <property type="match status" value="1"/>
</dbReference>
<keyword evidence="8" id="KW-0010">Activator</keyword>
<organism evidence="16 17">
    <name type="scientific">Pseudomonas syringae pv. syringae (strain B728a)</name>
    <dbReference type="NCBI Taxonomy" id="205918"/>
    <lineage>
        <taxon>Bacteria</taxon>
        <taxon>Pseudomonadati</taxon>
        <taxon>Pseudomonadota</taxon>
        <taxon>Gammaproteobacteria</taxon>
        <taxon>Pseudomonadales</taxon>
        <taxon>Pseudomonadaceae</taxon>
        <taxon>Pseudomonas</taxon>
        <taxon>Pseudomonas syringae</taxon>
    </lineage>
</organism>
<dbReference type="SUPFAM" id="SSF46689">
    <property type="entry name" value="Homeodomain-like"/>
    <property type="match status" value="1"/>
</dbReference>
<feature type="domain" description="HTH araC/xylS-type" evidence="15">
    <location>
        <begin position="119"/>
        <end position="208"/>
    </location>
</feature>
<protein>
    <recommendedName>
        <fullName evidence="3">methylated-DNA--[protein]-cysteine S-methyltransferase</fullName>
        <ecNumber evidence="3">2.1.1.63</ecNumber>
    </recommendedName>
</protein>
<feature type="region of interest" description="Disordered" evidence="14">
    <location>
        <begin position="1"/>
        <end position="30"/>
    </location>
</feature>
<proteinExistence type="inferred from homology"/>
<evidence type="ECO:0000256" key="10">
    <source>
        <dbReference type="ARBA" id="ARBA00023204"/>
    </source>
</evidence>
<dbReference type="KEGG" id="psb:Psyr_3365"/>
<dbReference type="OrthoDB" id="9802228at2"/>
<dbReference type="InterPro" id="IPR001497">
    <property type="entry name" value="MethylDNA_cys_MeTrfase_AS"/>
</dbReference>
<dbReference type="SMART" id="SM00342">
    <property type="entry name" value="HTH_ARAC"/>
    <property type="match status" value="1"/>
</dbReference>
<dbReference type="FunFam" id="1.10.10.10:FF:000214">
    <property type="entry name" value="Methylated-DNA--protein-cysteine methyltransferase"/>
    <property type="match status" value="1"/>
</dbReference>
<evidence type="ECO:0000256" key="5">
    <source>
        <dbReference type="ARBA" id="ARBA00022679"/>
    </source>
</evidence>
<keyword evidence="13" id="KW-0479">Metal-binding</keyword>
<dbReference type="Pfam" id="PF02805">
    <property type="entry name" value="Ada_Zn_binding"/>
    <property type="match status" value="1"/>
</dbReference>
<evidence type="ECO:0000313" key="17">
    <source>
        <dbReference type="Proteomes" id="UP000000426"/>
    </source>
</evidence>
<dbReference type="Pfam" id="PF01035">
    <property type="entry name" value="DNA_binding_1"/>
    <property type="match status" value="1"/>
</dbReference>
<dbReference type="Pfam" id="PF02870">
    <property type="entry name" value="Methyltransf_1N"/>
    <property type="match status" value="1"/>
</dbReference>
<evidence type="ECO:0000256" key="3">
    <source>
        <dbReference type="ARBA" id="ARBA00011918"/>
    </source>
</evidence>
<dbReference type="InterPro" id="IPR035451">
    <property type="entry name" value="Ada-like_dom_sf"/>
</dbReference>
<evidence type="ECO:0000256" key="1">
    <source>
        <dbReference type="ARBA" id="ARBA00001286"/>
    </source>
</evidence>
<dbReference type="InterPro" id="IPR036631">
    <property type="entry name" value="MGMT_N_sf"/>
</dbReference>
<dbReference type="InterPro" id="IPR018060">
    <property type="entry name" value="HTH_AraC"/>
</dbReference>
<dbReference type="NCBIfam" id="NF011964">
    <property type="entry name" value="PRK15435.1"/>
    <property type="match status" value="1"/>
</dbReference>
<dbReference type="PROSITE" id="PS01124">
    <property type="entry name" value="HTH_ARAC_FAMILY_2"/>
    <property type="match status" value="1"/>
</dbReference>
<evidence type="ECO:0000313" key="16">
    <source>
        <dbReference type="EMBL" id="AAY38397.1"/>
    </source>
</evidence>
<dbReference type="GO" id="GO:0003700">
    <property type="term" value="F:DNA-binding transcription factor activity"/>
    <property type="evidence" value="ECO:0007669"/>
    <property type="project" value="InterPro"/>
</dbReference>
<reference evidence="16 17" key="1">
    <citation type="journal article" date="2005" name="Proc. Natl. Acad. Sci. U.S.A.">
        <title>Comparison of the complete genome sequences of Pseudomonas syringae pv. syringae B728a and pv. tomato DC3000.</title>
        <authorList>
            <person name="Feil H."/>
            <person name="Feil W.S."/>
            <person name="Chain P."/>
            <person name="Larimer F."/>
            <person name="Dibartolo G."/>
            <person name="Copeland A."/>
            <person name="Lykidis A."/>
            <person name="Trong S."/>
            <person name="Nolan M."/>
            <person name="Goltsman E."/>
            <person name="Thiel J."/>
            <person name="Malfatti S."/>
            <person name="Loper J.E."/>
            <person name="Lapidus A."/>
            <person name="Detter J.C."/>
            <person name="Land M."/>
            <person name="Richardson P.M."/>
            <person name="Kyrpides N.C."/>
            <person name="Ivanova N."/>
            <person name="Lindow S.E."/>
        </authorList>
    </citation>
    <scope>NUCLEOTIDE SEQUENCE [LARGE SCALE GENOMIC DNA]</scope>
    <source>
        <strain evidence="16 17">B728a</strain>
    </source>
</reference>
<dbReference type="InterPro" id="IPR008332">
    <property type="entry name" value="MethylG_MeTrfase_N"/>
</dbReference>
<dbReference type="SUPFAM" id="SSF46767">
    <property type="entry name" value="Methylated DNA-protein cysteine methyltransferase, C-terminal domain"/>
    <property type="match status" value="1"/>
</dbReference>
<dbReference type="Gene3D" id="3.30.160.70">
    <property type="entry name" value="Methylated DNA-protein cysteine methyltransferase domain"/>
    <property type="match status" value="1"/>
</dbReference>
<dbReference type="InterPro" id="IPR036217">
    <property type="entry name" value="MethylDNA_cys_MeTrfase_DNAb"/>
</dbReference>
<comment type="similarity">
    <text evidence="2">Belongs to the MGMT family.</text>
</comment>
<dbReference type="Gene3D" id="3.40.10.10">
    <property type="entry name" value="DNA Methylphosphotriester Repair Domain"/>
    <property type="match status" value="1"/>
</dbReference>
<dbReference type="Gene3D" id="1.10.10.10">
    <property type="entry name" value="Winged helix-like DNA-binding domain superfamily/Winged helix DNA-binding domain"/>
    <property type="match status" value="1"/>
</dbReference>
<dbReference type="InterPro" id="IPR004026">
    <property type="entry name" value="Ada_DNA_repair_Zn-bd"/>
</dbReference>
<dbReference type="eggNOG" id="COG2169">
    <property type="taxonomic scope" value="Bacteria"/>
</dbReference>
<dbReference type="NCBIfam" id="TIGR00589">
    <property type="entry name" value="ogt"/>
    <property type="match status" value="1"/>
</dbReference>
<accession>Q4ZR25</accession>
<dbReference type="SUPFAM" id="SSF53155">
    <property type="entry name" value="Methylated DNA-protein cysteine methyltransferase domain"/>
    <property type="match status" value="1"/>
</dbReference>
<evidence type="ECO:0000256" key="7">
    <source>
        <dbReference type="ARBA" id="ARBA00023015"/>
    </source>
</evidence>
<feature type="binding site" evidence="13">
    <location>
        <position position="62"/>
    </location>
    <ligand>
        <name>Zn(2+)</name>
        <dbReference type="ChEBI" id="CHEBI:29105"/>
    </ligand>
</feature>
<name>Q4ZR25_PSEU2</name>
<sequence length="384" mass="41025">MAPTGAGLSKLKAGSTMDSTEGTQTARALRTEDDPRWDILVNRRSHAGADFVYGVLTTGIYCKPCSPTRLPRPENVVFFDSAHDAEAAGFRPSLRNAGDSNALQRKHAEVVAQACRLIDAADSMLNLTALAEQVGISGFHFHRIFKRLTGLTPRAYSVASLRSRVKVQLSQSVSITHALYEAGYNANSRFYEASQDMLGMKPSEYRAGGANVDIRFALGESSLGSILVATSSKGICAISLGDDPHALIEAFQDQFPNANLIGADAAFEQLVAEVVGFVESPATGLALPLDIRGTVFQERVWQALRDIPAGSTATYTQIATQIGLPSAVRAVANACGANKLAVAIPCHRVVRSDGSLSGYRWGVERKRKLLEIEAAEGAGLFSGR</sequence>
<dbReference type="Pfam" id="PF12833">
    <property type="entry name" value="HTH_18"/>
    <property type="match status" value="1"/>
</dbReference>
<evidence type="ECO:0000256" key="8">
    <source>
        <dbReference type="ARBA" id="ARBA00023159"/>
    </source>
</evidence>
<comment type="catalytic activity">
    <reaction evidence="11">
        <text>a 6-O-methyl-2'-deoxyguanosine in DNA + L-cysteinyl-[protein] = S-methyl-L-cysteinyl-[protein] + a 2'-deoxyguanosine in DNA</text>
        <dbReference type="Rhea" id="RHEA:24000"/>
        <dbReference type="Rhea" id="RHEA-COMP:10131"/>
        <dbReference type="Rhea" id="RHEA-COMP:10132"/>
        <dbReference type="Rhea" id="RHEA-COMP:11367"/>
        <dbReference type="Rhea" id="RHEA-COMP:11368"/>
        <dbReference type="ChEBI" id="CHEBI:29950"/>
        <dbReference type="ChEBI" id="CHEBI:82612"/>
        <dbReference type="ChEBI" id="CHEBI:85445"/>
        <dbReference type="ChEBI" id="CHEBI:85448"/>
        <dbReference type="EC" id="2.1.1.63"/>
    </reaction>
</comment>
<keyword evidence="5 16" id="KW-0808">Transferase</keyword>
<dbReference type="GO" id="GO:0008270">
    <property type="term" value="F:zinc ion binding"/>
    <property type="evidence" value="ECO:0007669"/>
    <property type="project" value="InterPro"/>
</dbReference>
<dbReference type="InterPro" id="IPR036388">
    <property type="entry name" value="WH-like_DNA-bd_sf"/>
</dbReference>
<dbReference type="GO" id="GO:0006281">
    <property type="term" value="P:DNA repair"/>
    <property type="evidence" value="ECO:0007669"/>
    <property type="project" value="UniProtKB-KW"/>
</dbReference>
<dbReference type="EC" id="2.1.1.63" evidence="3"/>
<evidence type="ECO:0000256" key="9">
    <source>
        <dbReference type="ARBA" id="ARBA00023163"/>
    </source>
</evidence>
<feature type="compositionally biased region" description="Polar residues" evidence="14">
    <location>
        <begin position="16"/>
        <end position="26"/>
    </location>
</feature>
<dbReference type="Gene3D" id="1.10.10.60">
    <property type="entry name" value="Homeodomain-like"/>
    <property type="match status" value="1"/>
</dbReference>
<dbReference type="EMBL" id="CP000075">
    <property type="protein sequence ID" value="AAY38397.1"/>
    <property type="molecule type" value="Genomic_DNA"/>
</dbReference>
<dbReference type="GO" id="GO:0003908">
    <property type="term" value="F:methylated-DNA-[protein]-cysteine S-methyltransferase activity"/>
    <property type="evidence" value="ECO:0007669"/>
    <property type="project" value="UniProtKB-EC"/>
</dbReference>
<evidence type="ECO:0000256" key="4">
    <source>
        <dbReference type="ARBA" id="ARBA00022603"/>
    </source>
</evidence>
<comment type="catalytic activity">
    <reaction evidence="1">
        <text>a 4-O-methyl-thymidine in DNA + L-cysteinyl-[protein] = a thymidine in DNA + S-methyl-L-cysteinyl-[protein]</text>
        <dbReference type="Rhea" id="RHEA:53428"/>
        <dbReference type="Rhea" id="RHEA-COMP:10131"/>
        <dbReference type="Rhea" id="RHEA-COMP:10132"/>
        <dbReference type="Rhea" id="RHEA-COMP:13555"/>
        <dbReference type="Rhea" id="RHEA-COMP:13556"/>
        <dbReference type="ChEBI" id="CHEBI:29950"/>
        <dbReference type="ChEBI" id="CHEBI:82612"/>
        <dbReference type="ChEBI" id="CHEBI:137386"/>
        <dbReference type="ChEBI" id="CHEBI:137387"/>
        <dbReference type="EC" id="2.1.1.63"/>
    </reaction>
</comment>
<dbReference type="PIRSF" id="PIRSF000409">
    <property type="entry name" value="Ada"/>
    <property type="match status" value="1"/>
</dbReference>
<dbReference type="AlphaFoldDB" id="Q4ZR25"/>
<feature type="active site" description="Nucleophile; methyl group acceptor from methylphosphotriester" evidence="12">
    <location>
        <position position="62"/>
    </location>
</feature>
<evidence type="ECO:0000256" key="13">
    <source>
        <dbReference type="PIRSR" id="PIRSR000409-3"/>
    </source>
</evidence>
<dbReference type="CDD" id="cd06445">
    <property type="entry name" value="ATase"/>
    <property type="match status" value="1"/>
</dbReference>
<dbReference type="SUPFAM" id="SSF57884">
    <property type="entry name" value="Ada DNA repair protein, N-terminal domain (N-Ada 10)"/>
    <property type="match status" value="1"/>
</dbReference>
<dbReference type="eggNOG" id="COG0350">
    <property type="taxonomic scope" value="Bacteria"/>
</dbReference>
<dbReference type="HOGENOM" id="CLU_000445_52_0_6"/>
<gene>
    <name evidence="16" type="ordered locus">Psyr_3365</name>
</gene>
<dbReference type="PATRIC" id="fig|205918.7.peg.3446"/>
<dbReference type="Proteomes" id="UP000000426">
    <property type="component" value="Chromosome"/>
</dbReference>
<evidence type="ECO:0000259" key="15">
    <source>
        <dbReference type="PROSITE" id="PS01124"/>
    </source>
</evidence>
<keyword evidence="6" id="KW-0227">DNA damage</keyword>
<dbReference type="InterPro" id="IPR014048">
    <property type="entry name" value="MethylDNA_cys_MeTrfase_DNA-bd"/>
</dbReference>
<keyword evidence="7" id="KW-0805">Transcription regulation</keyword>
<evidence type="ECO:0000256" key="14">
    <source>
        <dbReference type="SAM" id="MobiDB-lite"/>
    </source>
</evidence>
<dbReference type="PROSITE" id="PS00374">
    <property type="entry name" value="MGMT"/>
    <property type="match status" value="1"/>
</dbReference>
<evidence type="ECO:0000256" key="12">
    <source>
        <dbReference type="PIRSR" id="PIRSR000409-1"/>
    </source>
</evidence>
<dbReference type="PANTHER" id="PTHR10815">
    <property type="entry name" value="METHYLATED-DNA--PROTEIN-CYSTEINE METHYLTRANSFERASE"/>
    <property type="match status" value="1"/>
</dbReference>
<keyword evidence="4 16" id="KW-0489">Methyltransferase</keyword>
<evidence type="ECO:0000256" key="2">
    <source>
        <dbReference type="ARBA" id="ARBA00008711"/>
    </source>
</evidence>
<dbReference type="InterPro" id="IPR016221">
    <property type="entry name" value="Bifunct_regulatory_prot_Ada"/>
</dbReference>
<keyword evidence="9" id="KW-0804">Transcription</keyword>
<keyword evidence="10" id="KW-0234">DNA repair</keyword>
<evidence type="ECO:0000256" key="6">
    <source>
        <dbReference type="ARBA" id="ARBA00022763"/>
    </source>
</evidence>
<dbReference type="GO" id="GO:0032259">
    <property type="term" value="P:methylation"/>
    <property type="evidence" value="ECO:0007669"/>
    <property type="project" value="UniProtKB-KW"/>
</dbReference>
<comment type="cofactor">
    <cofactor evidence="13">
        <name>Zn(2+)</name>
        <dbReference type="ChEBI" id="CHEBI:29105"/>
    </cofactor>
    <text evidence="13">Binds 1 zinc ion per subunit.</text>
</comment>
<keyword evidence="13" id="KW-0862">Zinc</keyword>
<dbReference type="GO" id="GO:0043565">
    <property type="term" value="F:sequence-specific DNA binding"/>
    <property type="evidence" value="ECO:0007669"/>
    <property type="project" value="InterPro"/>
</dbReference>